<name>K2S3K8_MACPH</name>
<comment type="caution">
    <text evidence="1">The sequence shown here is derived from an EMBL/GenBank/DDBJ whole genome shotgun (WGS) entry which is preliminary data.</text>
</comment>
<feature type="non-terminal residue" evidence="1">
    <location>
        <position position="1"/>
    </location>
</feature>
<dbReference type="AlphaFoldDB" id="K2S3K8"/>
<organism evidence="1 2">
    <name type="scientific">Macrophomina phaseolina (strain MS6)</name>
    <name type="common">Charcoal rot fungus</name>
    <dbReference type="NCBI Taxonomy" id="1126212"/>
    <lineage>
        <taxon>Eukaryota</taxon>
        <taxon>Fungi</taxon>
        <taxon>Dikarya</taxon>
        <taxon>Ascomycota</taxon>
        <taxon>Pezizomycotina</taxon>
        <taxon>Dothideomycetes</taxon>
        <taxon>Dothideomycetes incertae sedis</taxon>
        <taxon>Botryosphaeriales</taxon>
        <taxon>Botryosphaeriaceae</taxon>
        <taxon>Macrophomina</taxon>
    </lineage>
</organism>
<dbReference type="VEuPathDB" id="FungiDB:MPH_11566"/>
<dbReference type="InParanoid" id="K2S3K8"/>
<reference evidence="1 2" key="1">
    <citation type="journal article" date="2012" name="BMC Genomics">
        <title>Tools to kill: Genome of one of the most destructive plant pathogenic fungi Macrophomina phaseolina.</title>
        <authorList>
            <person name="Islam M.S."/>
            <person name="Haque M.S."/>
            <person name="Islam M.M."/>
            <person name="Emdad E.M."/>
            <person name="Halim A."/>
            <person name="Hossen Q.M.M."/>
            <person name="Hossain M.Z."/>
            <person name="Ahmed B."/>
            <person name="Rahim S."/>
            <person name="Rahman M.S."/>
            <person name="Alam M.M."/>
            <person name="Hou S."/>
            <person name="Wan X."/>
            <person name="Saito J.A."/>
            <person name="Alam M."/>
        </authorList>
    </citation>
    <scope>NUCLEOTIDE SEQUENCE [LARGE SCALE GENOMIC DNA]</scope>
    <source>
        <strain evidence="1 2">MS6</strain>
    </source>
</reference>
<dbReference type="HOGENOM" id="CLU_1475448_0_0_1"/>
<dbReference type="Proteomes" id="UP000007129">
    <property type="component" value="Unassembled WGS sequence"/>
</dbReference>
<protein>
    <submittedName>
        <fullName evidence="1">Uncharacterized protein</fullName>
    </submittedName>
</protein>
<gene>
    <name evidence="1" type="ORF">MPH_11566</name>
</gene>
<evidence type="ECO:0000313" key="2">
    <source>
        <dbReference type="Proteomes" id="UP000007129"/>
    </source>
</evidence>
<dbReference type="EMBL" id="AHHD01000493">
    <property type="protein sequence ID" value="EKG11330.1"/>
    <property type="molecule type" value="Genomic_DNA"/>
</dbReference>
<evidence type="ECO:0000313" key="1">
    <source>
        <dbReference type="EMBL" id="EKG11330.1"/>
    </source>
</evidence>
<sequence>LVTRSTGMRMSCRYSLSLIVMVATSAESSMPSRLAKNVFSTSRESSCLSPVENSKFDSAGRTRSSAASADVHLGRFRELRTVRPVALKHPTRWRESALMAKSSAASAAVRVPVISSMPSREKSPAALVAMVMSPVKVLHAAKASLSAVVSRMTVPEHAESEVLLALLAETSLSLWSGGIEALG</sequence>
<accession>K2S3K8</accession>
<proteinExistence type="predicted"/>